<evidence type="ECO:0000256" key="1">
    <source>
        <dbReference type="ARBA" id="ARBA00004123"/>
    </source>
</evidence>
<dbReference type="GO" id="GO:0005634">
    <property type="term" value="C:nucleus"/>
    <property type="evidence" value="ECO:0007669"/>
    <property type="project" value="UniProtKB-SubCell"/>
</dbReference>
<dbReference type="PROSITE" id="PS00036">
    <property type="entry name" value="BZIP_BASIC"/>
    <property type="match status" value="1"/>
</dbReference>
<organism evidence="8 9">
    <name type="scientific">Symbiochloris irregularis</name>
    <dbReference type="NCBI Taxonomy" id="706552"/>
    <lineage>
        <taxon>Eukaryota</taxon>
        <taxon>Viridiplantae</taxon>
        <taxon>Chlorophyta</taxon>
        <taxon>core chlorophytes</taxon>
        <taxon>Trebouxiophyceae</taxon>
        <taxon>Trebouxiales</taxon>
        <taxon>Trebouxiaceae</taxon>
        <taxon>Symbiochloris</taxon>
    </lineage>
</organism>
<feature type="compositionally biased region" description="Basic and acidic residues" evidence="6">
    <location>
        <begin position="159"/>
        <end position="174"/>
    </location>
</feature>
<dbReference type="Pfam" id="PF00170">
    <property type="entry name" value="bZIP_1"/>
    <property type="match status" value="1"/>
</dbReference>
<evidence type="ECO:0000256" key="3">
    <source>
        <dbReference type="ARBA" id="ARBA00023125"/>
    </source>
</evidence>
<comment type="caution">
    <text evidence="8">The sequence shown here is derived from an EMBL/GenBank/DDBJ whole genome shotgun (WGS) entry which is preliminary data.</text>
</comment>
<proteinExistence type="predicted"/>
<keyword evidence="9" id="KW-1185">Reference proteome</keyword>
<dbReference type="InterPro" id="IPR046347">
    <property type="entry name" value="bZIP_sf"/>
</dbReference>
<name>A0AAW1PTI9_9CHLO</name>
<dbReference type="EMBL" id="JALJOQ010000011">
    <property type="protein sequence ID" value="KAK9811169.1"/>
    <property type="molecule type" value="Genomic_DNA"/>
</dbReference>
<feature type="compositionally biased region" description="Basic and acidic residues" evidence="6">
    <location>
        <begin position="44"/>
        <end position="56"/>
    </location>
</feature>
<dbReference type="GO" id="GO:0003677">
    <property type="term" value="F:DNA binding"/>
    <property type="evidence" value="ECO:0007669"/>
    <property type="project" value="UniProtKB-KW"/>
</dbReference>
<dbReference type="Proteomes" id="UP001465755">
    <property type="component" value="Unassembled WGS sequence"/>
</dbReference>
<sequence>MTDFSVPSLRVDRPGDQLHYHDSRSHFSKSELLELEAWPGVREPSVREPAVHEHSGNHSSQGPSPSELRELMLETSRPRYLSPRTSGPDAPPLCHEMDANHHNLRRSQRQHSHTDSLEEAEEEVHEERRRPGRPVIYRGDPDASHLTDQQRRQIKRRIANRESARRMRDKKQESDESLQIEIKNLKARASALESELMDADHKNAALRHHLREVHGQLLLAETDKAHLRDENNSLKAMQVTLVQAATCTCNHQLVPASIHTASQIEVPSVSHQLLVQPWDAFPQLSTGLTYHKQEG</sequence>
<dbReference type="InterPro" id="IPR004827">
    <property type="entry name" value="bZIP"/>
</dbReference>
<dbReference type="SMART" id="SM00338">
    <property type="entry name" value="BRLZ"/>
    <property type="match status" value="1"/>
</dbReference>
<evidence type="ECO:0000313" key="9">
    <source>
        <dbReference type="Proteomes" id="UP001465755"/>
    </source>
</evidence>
<evidence type="ECO:0000259" key="7">
    <source>
        <dbReference type="PROSITE" id="PS50217"/>
    </source>
</evidence>
<evidence type="ECO:0000256" key="5">
    <source>
        <dbReference type="ARBA" id="ARBA00023242"/>
    </source>
</evidence>
<feature type="region of interest" description="Disordered" evidence="6">
    <location>
        <begin position="44"/>
        <end position="177"/>
    </location>
</feature>
<dbReference type="CDD" id="cd14702">
    <property type="entry name" value="bZIP_plant_GBF1"/>
    <property type="match status" value="1"/>
</dbReference>
<evidence type="ECO:0000256" key="4">
    <source>
        <dbReference type="ARBA" id="ARBA00023163"/>
    </source>
</evidence>
<feature type="compositionally biased region" description="Basic residues" evidence="6">
    <location>
        <begin position="102"/>
        <end position="111"/>
    </location>
</feature>
<keyword evidence="3" id="KW-0238">DNA-binding</keyword>
<gene>
    <name evidence="8" type="ORF">WJX73_007919</name>
</gene>
<evidence type="ECO:0000256" key="6">
    <source>
        <dbReference type="SAM" id="MobiDB-lite"/>
    </source>
</evidence>
<feature type="compositionally biased region" description="Basic and acidic residues" evidence="6">
    <location>
        <begin position="10"/>
        <end position="31"/>
    </location>
</feature>
<feature type="domain" description="BZIP" evidence="7">
    <location>
        <begin position="150"/>
        <end position="213"/>
    </location>
</feature>
<dbReference type="InterPro" id="IPR045314">
    <property type="entry name" value="bZIP_plant_GBF1"/>
</dbReference>
<dbReference type="SUPFAM" id="SSF57959">
    <property type="entry name" value="Leucine zipper domain"/>
    <property type="match status" value="1"/>
</dbReference>
<keyword evidence="4" id="KW-0804">Transcription</keyword>
<feature type="region of interest" description="Disordered" evidence="6">
    <location>
        <begin position="1"/>
        <end position="31"/>
    </location>
</feature>
<accession>A0AAW1PTI9</accession>
<dbReference type="GO" id="GO:0003700">
    <property type="term" value="F:DNA-binding transcription factor activity"/>
    <property type="evidence" value="ECO:0007669"/>
    <property type="project" value="InterPro"/>
</dbReference>
<dbReference type="PROSITE" id="PS50217">
    <property type="entry name" value="BZIP"/>
    <property type="match status" value="1"/>
</dbReference>
<keyword evidence="2" id="KW-0805">Transcription regulation</keyword>
<evidence type="ECO:0000256" key="2">
    <source>
        <dbReference type="ARBA" id="ARBA00023015"/>
    </source>
</evidence>
<reference evidence="8 9" key="1">
    <citation type="journal article" date="2024" name="Nat. Commun.">
        <title>Phylogenomics reveals the evolutionary origins of lichenization in chlorophyte algae.</title>
        <authorList>
            <person name="Puginier C."/>
            <person name="Libourel C."/>
            <person name="Otte J."/>
            <person name="Skaloud P."/>
            <person name="Haon M."/>
            <person name="Grisel S."/>
            <person name="Petersen M."/>
            <person name="Berrin J.G."/>
            <person name="Delaux P.M."/>
            <person name="Dal Grande F."/>
            <person name="Keller J."/>
        </authorList>
    </citation>
    <scope>NUCLEOTIDE SEQUENCE [LARGE SCALE GENOMIC DNA]</scope>
    <source>
        <strain evidence="8 9">SAG 2036</strain>
    </source>
</reference>
<dbReference type="AlphaFoldDB" id="A0AAW1PTI9"/>
<feature type="compositionally biased region" description="Basic and acidic residues" evidence="6">
    <location>
        <begin position="139"/>
        <end position="151"/>
    </location>
</feature>
<evidence type="ECO:0000313" key="8">
    <source>
        <dbReference type="EMBL" id="KAK9811169.1"/>
    </source>
</evidence>
<protein>
    <recommendedName>
        <fullName evidence="7">BZIP domain-containing protein</fullName>
    </recommendedName>
</protein>
<comment type="subcellular location">
    <subcellularLocation>
        <location evidence="1">Nucleus</location>
    </subcellularLocation>
</comment>
<keyword evidence="5" id="KW-0539">Nucleus</keyword>